<dbReference type="SUPFAM" id="SSF52540">
    <property type="entry name" value="P-loop containing nucleoside triphosphate hydrolases"/>
    <property type="match status" value="1"/>
</dbReference>
<evidence type="ECO:0000313" key="6">
    <source>
        <dbReference type="Proteomes" id="UP001500051"/>
    </source>
</evidence>
<dbReference type="SMART" id="SM00421">
    <property type="entry name" value="HTH_LUXR"/>
    <property type="match status" value="1"/>
</dbReference>
<feature type="domain" description="HTH luxR-type" evidence="4">
    <location>
        <begin position="896"/>
        <end position="961"/>
    </location>
</feature>
<feature type="chain" id="PRO_5046926025" evidence="3">
    <location>
        <begin position="20"/>
        <end position="966"/>
    </location>
</feature>
<dbReference type="CDD" id="cd06170">
    <property type="entry name" value="LuxR_C_like"/>
    <property type="match status" value="1"/>
</dbReference>
<sequence>MVGRAAELASGLTALAAVAAGTPQAMIISGEAGIGKTRLVRELASRARADGFVVATGVCSPVSGGRLPYGPVSEMLAHLVGEAPELPSLASTSTWQALGPLRMEAPGTSSDSGLAATRLYAAVVDLLLTVSGRHPTMLVVEDVHWVDQASMDLLAFTARRLRQGRVLLVLTVRPERARTRSPDRSALAELRRLPSVHGIELAALSADAVRELVRSVPDPPSDHQVARITDLAQGIPFFALHLARHDADEIPARLRGVLLSSVDEVTDDQRSLLVLLSLVGACEEPELLVRATGGSAERLGAASRDLVRRGLLSVDGSALAFRHALLREVVVADTLPSERVVAHTAAADFWLSGPAADQPHRAAQLAHHLLESGRHGAALHYALKAARHAGAIWAYEDARACYAGVERIWGLVPDAERVSGVRQITVLCEAATACRWCGRPEDALLRLQHADRLVVTELDRATVAHRRGQVLWATGDMHASLEAYRLALGALPPQADDHLRASLLAALAQGCMATGQARSATEWAAQAIAASTLTGDQRIRLHASITAAVAQAQLGDVDAAVSGLTLLLPEVRGLDDLELVLRCYGNLTFALGVGCRFEQLAEAAAEGIAAAARYGPVISLASTLISNQVNALVALGRWDEAVRVATDALADLTAEGVAGHLHASLAEVAVARGDEAEADRQLASARAFGGQNPYVAATVAITEADHHLWNHRPAEAAAVLAEALPGLRKQDDALLIMEACWRALRAEADRVETTVPLRRTGPSGARDELVGVARDAAAGTALPVCAAVLSAVEAEADRVDATDRPEQWTAVVAANAALGRRHVQAYGSLRLAVAHLRGQARSRAEVALRAAHAEAVALGAVPLIEEISTVARVGGLRLGPDAGSSARSDAHGGAASVADSLGLTPREREVLAMLMTGATNRMIARALFISERTASVHVSNILPKLGAANRTEAARIALRLNLDSLG</sequence>
<dbReference type="InterPro" id="IPR041664">
    <property type="entry name" value="AAA_16"/>
</dbReference>
<keyword evidence="6" id="KW-1185">Reference proteome</keyword>
<dbReference type="EMBL" id="BAAAYX010000009">
    <property type="protein sequence ID" value="GAA3705388.1"/>
    <property type="molecule type" value="Genomic_DNA"/>
</dbReference>
<gene>
    <name evidence="5" type="ORF">GCM10022204_23600</name>
</gene>
<evidence type="ECO:0000259" key="4">
    <source>
        <dbReference type="PROSITE" id="PS50043"/>
    </source>
</evidence>
<dbReference type="SUPFAM" id="SSF48452">
    <property type="entry name" value="TPR-like"/>
    <property type="match status" value="1"/>
</dbReference>
<reference evidence="6" key="1">
    <citation type="journal article" date="2019" name="Int. J. Syst. Evol. Microbiol.">
        <title>The Global Catalogue of Microorganisms (GCM) 10K type strain sequencing project: providing services to taxonomists for standard genome sequencing and annotation.</title>
        <authorList>
            <consortium name="The Broad Institute Genomics Platform"/>
            <consortium name="The Broad Institute Genome Sequencing Center for Infectious Disease"/>
            <person name="Wu L."/>
            <person name="Ma J."/>
        </authorList>
    </citation>
    <scope>NUCLEOTIDE SEQUENCE [LARGE SCALE GENOMIC DNA]</scope>
    <source>
        <strain evidence="6">JCM 16548</strain>
    </source>
</reference>
<dbReference type="PANTHER" id="PTHR16305:SF35">
    <property type="entry name" value="TRANSCRIPTIONAL ACTIVATOR DOMAIN"/>
    <property type="match status" value="1"/>
</dbReference>
<evidence type="ECO:0000256" key="2">
    <source>
        <dbReference type="ARBA" id="ARBA00022840"/>
    </source>
</evidence>
<protein>
    <submittedName>
        <fullName evidence="5">LuxR family transcriptional regulator</fullName>
    </submittedName>
</protein>
<dbReference type="PRINTS" id="PR00038">
    <property type="entry name" value="HTHLUXR"/>
</dbReference>
<dbReference type="Gene3D" id="1.25.40.10">
    <property type="entry name" value="Tetratricopeptide repeat domain"/>
    <property type="match status" value="1"/>
</dbReference>
<keyword evidence="3" id="KW-0732">Signal</keyword>
<dbReference type="Pfam" id="PF00196">
    <property type="entry name" value="GerE"/>
    <property type="match status" value="1"/>
</dbReference>
<dbReference type="PANTHER" id="PTHR16305">
    <property type="entry name" value="TESTICULAR SOLUBLE ADENYLYL CYCLASE"/>
    <property type="match status" value="1"/>
</dbReference>
<proteinExistence type="predicted"/>
<dbReference type="Proteomes" id="UP001500051">
    <property type="component" value="Unassembled WGS sequence"/>
</dbReference>
<accession>A0ABP7DIU2</accession>
<organism evidence="5 6">
    <name type="scientific">Microlunatus aurantiacus</name>
    <dbReference type="NCBI Taxonomy" id="446786"/>
    <lineage>
        <taxon>Bacteria</taxon>
        <taxon>Bacillati</taxon>
        <taxon>Actinomycetota</taxon>
        <taxon>Actinomycetes</taxon>
        <taxon>Propionibacteriales</taxon>
        <taxon>Propionibacteriaceae</taxon>
        <taxon>Microlunatus</taxon>
    </lineage>
</organism>
<dbReference type="Gene3D" id="1.10.10.10">
    <property type="entry name" value="Winged helix-like DNA-binding domain superfamily/Winged helix DNA-binding domain"/>
    <property type="match status" value="1"/>
</dbReference>
<dbReference type="InterPro" id="IPR016032">
    <property type="entry name" value="Sig_transdc_resp-reg_C-effctor"/>
</dbReference>
<evidence type="ECO:0000256" key="3">
    <source>
        <dbReference type="SAM" id="SignalP"/>
    </source>
</evidence>
<dbReference type="Pfam" id="PF13191">
    <property type="entry name" value="AAA_16"/>
    <property type="match status" value="1"/>
</dbReference>
<evidence type="ECO:0000256" key="1">
    <source>
        <dbReference type="ARBA" id="ARBA00022741"/>
    </source>
</evidence>
<dbReference type="PROSITE" id="PS50043">
    <property type="entry name" value="HTH_LUXR_2"/>
    <property type="match status" value="1"/>
</dbReference>
<comment type="caution">
    <text evidence="5">The sequence shown here is derived from an EMBL/GenBank/DDBJ whole genome shotgun (WGS) entry which is preliminary data.</text>
</comment>
<dbReference type="InterPro" id="IPR027417">
    <property type="entry name" value="P-loop_NTPase"/>
</dbReference>
<dbReference type="InterPro" id="IPR000792">
    <property type="entry name" value="Tscrpt_reg_LuxR_C"/>
</dbReference>
<name>A0ABP7DIU2_9ACTN</name>
<keyword evidence="2" id="KW-0067">ATP-binding</keyword>
<dbReference type="InterPro" id="IPR011990">
    <property type="entry name" value="TPR-like_helical_dom_sf"/>
</dbReference>
<feature type="signal peptide" evidence="3">
    <location>
        <begin position="1"/>
        <end position="19"/>
    </location>
</feature>
<evidence type="ECO:0000313" key="5">
    <source>
        <dbReference type="EMBL" id="GAA3705388.1"/>
    </source>
</evidence>
<dbReference type="InterPro" id="IPR036388">
    <property type="entry name" value="WH-like_DNA-bd_sf"/>
</dbReference>
<keyword evidence="1" id="KW-0547">Nucleotide-binding</keyword>
<dbReference type="SUPFAM" id="SSF46894">
    <property type="entry name" value="C-terminal effector domain of the bipartite response regulators"/>
    <property type="match status" value="1"/>
</dbReference>